<sequence length="57" mass="6567">MVYKTNKWNNDHPVKTASRKVSLGLVIHSIESLSSKAVTWHIEDDRSWKANNPDKFS</sequence>
<keyword evidence="2" id="KW-1185">Reference proteome</keyword>
<reference evidence="2" key="1">
    <citation type="journal article" date="2019" name="Int. J. Syst. Evol. Microbiol.">
        <title>The Global Catalogue of Microorganisms (GCM) 10K type strain sequencing project: providing services to taxonomists for standard genome sequencing and annotation.</title>
        <authorList>
            <consortium name="The Broad Institute Genomics Platform"/>
            <consortium name="The Broad Institute Genome Sequencing Center for Infectious Disease"/>
            <person name="Wu L."/>
            <person name="Ma J."/>
        </authorList>
    </citation>
    <scope>NUCLEOTIDE SEQUENCE [LARGE SCALE GENOMIC DNA]</scope>
    <source>
        <strain evidence="2">CCUG 37865</strain>
    </source>
</reference>
<dbReference type="Proteomes" id="UP001595882">
    <property type="component" value="Unassembled WGS sequence"/>
</dbReference>
<protein>
    <submittedName>
        <fullName evidence="1">Uncharacterized protein</fullName>
    </submittedName>
</protein>
<dbReference type="EMBL" id="JBHSDT010000004">
    <property type="protein sequence ID" value="MFC4403182.1"/>
    <property type="molecule type" value="Genomic_DNA"/>
</dbReference>
<accession>A0ABV8WTI6</accession>
<dbReference type="RefSeq" id="WP_390251469.1">
    <property type="nucleotide sequence ID" value="NZ_JBHSDT010000004.1"/>
</dbReference>
<organism evidence="1 2">
    <name type="scientific">Gracilibacillus xinjiangensis</name>
    <dbReference type="NCBI Taxonomy" id="1193282"/>
    <lineage>
        <taxon>Bacteria</taxon>
        <taxon>Bacillati</taxon>
        <taxon>Bacillota</taxon>
        <taxon>Bacilli</taxon>
        <taxon>Bacillales</taxon>
        <taxon>Bacillaceae</taxon>
        <taxon>Gracilibacillus</taxon>
    </lineage>
</organism>
<gene>
    <name evidence="1" type="ORF">ACFOY7_08840</name>
</gene>
<evidence type="ECO:0000313" key="1">
    <source>
        <dbReference type="EMBL" id="MFC4403182.1"/>
    </source>
</evidence>
<name>A0ABV8WTI6_9BACI</name>
<proteinExistence type="predicted"/>
<comment type="caution">
    <text evidence="1">The sequence shown here is derived from an EMBL/GenBank/DDBJ whole genome shotgun (WGS) entry which is preliminary data.</text>
</comment>
<evidence type="ECO:0000313" key="2">
    <source>
        <dbReference type="Proteomes" id="UP001595882"/>
    </source>
</evidence>